<name>A0A4S4M8G8_9AGAM</name>
<dbReference type="InterPro" id="IPR036388">
    <property type="entry name" value="WH-like_DNA-bd_sf"/>
</dbReference>
<dbReference type="CDD" id="cd04450">
    <property type="entry name" value="DEP_RGS7-like"/>
    <property type="match status" value="1"/>
</dbReference>
<feature type="compositionally biased region" description="Basic and acidic residues" evidence="2">
    <location>
        <begin position="631"/>
        <end position="642"/>
    </location>
</feature>
<reference evidence="5 6" key="1">
    <citation type="submission" date="2019-02" db="EMBL/GenBank/DDBJ databases">
        <title>Genome sequencing of the rare red list fungi Bondarzewia mesenterica.</title>
        <authorList>
            <person name="Buettner E."/>
            <person name="Kellner H."/>
        </authorList>
    </citation>
    <scope>NUCLEOTIDE SEQUENCE [LARGE SCALE GENOMIC DNA]</scope>
    <source>
        <strain evidence="5 6">DSM 108281</strain>
    </source>
</reference>
<accession>A0A4S4M8G8</accession>
<dbReference type="InterPro" id="IPR058855">
    <property type="entry name" value="RGS1/SST2-like_Fungal-DR"/>
</dbReference>
<dbReference type="Gene3D" id="1.10.10.10">
    <property type="entry name" value="Winged helix-like DNA-binding domain superfamily/Winged helix DNA-binding domain"/>
    <property type="match status" value="2"/>
</dbReference>
<feature type="region of interest" description="Disordered" evidence="2">
    <location>
        <begin position="1"/>
        <end position="21"/>
    </location>
</feature>
<dbReference type="InterPro" id="IPR016137">
    <property type="entry name" value="RGS"/>
</dbReference>
<dbReference type="SUPFAM" id="SSF48097">
    <property type="entry name" value="Regulator of G-protein signaling, RGS"/>
    <property type="match status" value="1"/>
</dbReference>
<feature type="compositionally biased region" description="Basic and acidic residues" evidence="2">
    <location>
        <begin position="342"/>
        <end position="351"/>
    </location>
</feature>
<dbReference type="InterPro" id="IPR000591">
    <property type="entry name" value="DEP_dom"/>
</dbReference>
<evidence type="ECO:0000259" key="4">
    <source>
        <dbReference type="PROSITE" id="PS50186"/>
    </source>
</evidence>
<dbReference type="SMART" id="SM00049">
    <property type="entry name" value="DEP"/>
    <property type="match status" value="2"/>
</dbReference>
<gene>
    <name evidence="5" type="ORF">EW146_g426</name>
</gene>
<dbReference type="PROSITE" id="PS50132">
    <property type="entry name" value="RGS"/>
    <property type="match status" value="1"/>
</dbReference>
<keyword evidence="6" id="KW-1185">Reference proteome</keyword>
<dbReference type="PANTHER" id="PTHR10845:SF192">
    <property type="entry name" value="DOUBLE HIT, ISOFORM B"/>
    <property type="match status" value="1"/>
</dbReference>
<dbReference type="Pfam" id="PF25889">
    <property type="entry name" value="WHD_Fungal_DR"/>
    <property type="match status" value="1"/>
</dbReference>
<protein>
    <recommendedName>
        <fullName evidence="7">RGS domain-containing protein</fullName>
    </recommendedName>
</protein>
<dbReference type="GO" id="GO:0009968">
    <property type="term" value="P:negative regulation of signal transduction"/>
    <property type="evidence" value="ECO:0007669"/>
    <property type="project" value="UniProtKB-KW"/>
</dbReference>
<keyword evidence="1" id="KW-0734">Signal transduction inhibitor</keyword>
<dbReference type="Pfam" id="PF00615">
    <property type="entry name" value="RGS"/>
    <property type="match status" value="1"/>
</dbReference>
<evidence type="ECO:0000313" key="5">
    <source>
        <dbReference type="EMBL" id="THH21047.1"/>
    </source>
</evidence>
<evidence type="ECO:0000313" key="6">
    <source>
        <dbReference type="Proteomes" id="UP000310158"/>
    </source>
</evidence>
<feature type="compositionally biased region" description="Polar residues" evidence="2">
    <location>
        <begin position="327"/>
        <end position="338"/>
    </location>
</feature>
<proteinExistence type="predicted"/>
<dbReference type="InterPro" id="IPR036390">
    <property type="entry name" value="WH_DNA-bd_sf"/>
</dbReference>
<feature type="domain" description="DEP" evidence="4">
    <location>
        <begin position="228"/>
        <end position="312"/>
    </location>
</feature>
<dbReference type="GO" id="GO:0035556">
    <property type="term" value="P:intracellular signal transduction"/>
    <property type="evidence" value="ECO:0007669"/>
    <property type="project" value="InterPro"/>
</dbReference>
<dbReference type="SMART" id="SM00315">
    <property type="entry name" value="RGS"/>
    <property type="match status" value="1"/>
</dbReference>
<dbReference type="PANTHER" id="PTHR10845">
    <property type="entry name" value="REGULATOR OF G PROTEIN SIGNALING"/>
    <property type="match status" value="1"/>
</dbReference>
<sequence>MAPQPSPDTNPAASSSHMMKTTKRGRPFLKDTLDLFATLVVSLQLTTHKQFFRSYPNSFTTDEAAINLASLKFSQSNRGPDPREPSRAMSQHFMDARLIENAADPSSNLFKERGVYVLTPKGLHVLERFISRNGINGDHLAHVFATQPICMKLLHLERRSVDDEIIVSQSVITALFRRFVGRQANYPPQTVQAVDATQAYQERSKGIQLMDVQDRSQVAGRTQSVFQKYCFAALAALEWLCDYTSVVGREEAAEMAAQFVRFGLITLVSDKRKNNDSAIIFTVRGSAPGGNSPVTQTGEFRCTGKAIYKISDEGIRTARWDSRGQQRDSPNNSSTNLVQERPSSDGVKDGSKGTQTPSDAKIHRRISLAEKMNAHEHEKRHGKESNTERLRFIIDQPQLRALFREFLRDNFCEENLSFWLEVEDFKRKFNITSSASSAQMARPQTGTSKSNTPGQLAMEQHHEALIQQAFIIYTTYLAPSSQCELNIDHGLRNELSGYLSEVMTGLTGTPFQGRLEPEQLSAFNATQLQTMIRLYERIQTHVFRLMATDSVPKVSFTFRVTVWQTLIQLSPQFTKTPRFVALRSQNEDYDFLDSDLQYMSNSGPAVPPGLDPDAEEVGGAYVTVSQQASEGRPRPRERERDQLAWNEKPTTS</sequence>
<dbReference type="EMBL" id="SGPL01000009">
    <property type="protein sequence ID" value="THH21047.1"/>
    <property type="molecule type" value="Genomic_DNA"/>
</dbReference>
<feature type="region of interest" description="Disordered" evidence="2">
    <location>
        <begin position="318"/>
        <end position="363"/>
    </location>
</feature>
<feature type="region of interest" description="Disordered" evidence="2">
    <location>
        <begin position="434"/>
        <end position="453"/>
    </location>
</feature>
<dbReference type="Proteomes" id="UP000310158">
    <property type="component" value="Unassembled WGS sequence"/>
</dbReference>
<evidence type="ECO:0000259" key="3">
    <source>
        <dbReference type="PROSITE" id="PS50132"/>
    </source>
</evidence>
<evidence type="ECO:0000256" key="2">
    <source>
        <dbReference type="SAM" id="MobiDB-lite"/>
    </source>
</evidence>
<dbReference type="OrthoDB" id="196547at2759"/>
<evidence type="ECO:0000256" key="1">
    <source>
        <dbReference type="ARBA" id="ARBA00022700"/>
    </source>
</evidence>
<dbReference type="PROSITE" id="PS50186">
    <property type="entry name" value="DEP"/>
    <property type="match status" value="1"/>
</dbReference>
<dbReference type="AlphaFoldDB" id="A0A4S4M8G8"/>
<dbReference type="CDD" id="cd08708">
    <property type="entry name" value="RGS_FLBA"/>
    <property type="match status" value="1"/>
</dbReference>
<comment type="caution">
    <text evidence="5">The sequence shown here is derived from an EMBL/GenBank/DDBJ whole genome shotgun (WGS) entry which is preliminary data.</text>
</comment>
<organism evidence="5 6">
    <name type="scientific">Bondarzewia mesenterica</name>
    <dbReference type="NCBI Taxonomy" id="1095465"/>
    <lineage>
        <taxon>Eukaryota</taxon>
        <taxon>Fungi</taxon>
        <taxon>Dikarya</taxon>
        <taxon>Basidiomycota</taxon>
        <taxon>Agaricomycotina</taxon>
        <taxon>Agaricomycetes</taxon>
        <taxon>Russulales</taxon>
        <taxon>Bondarzewiaceae</taxon>
        <taxon>Bondarzewia</taxon>
    </lineage>
</organism>
<dbReference type="SUPFAM" id="SSF46785">
    <property type="entry name" value="Winged helix' DNA-binding domain"/>
    <property type="match status" value="1"/>
</dbReference>
<feature type="compositionally biased region" description="Polar residues" evidence="2">
    <location>
        <begin position="9"/>
        <end position="19"/>
    </location>
</feature>
<dbReference type="Gene3D" id="1.10.167.10">
    <property type="entry name" value="Regulator of G-protein Signalling 4, domain 2"/>
    <property type="match status" value="1"/>
</dbReference>
<feature type="region of interest" description="Disordered" evidence="2">
    <location>
        <begin position="624"/>
        <end position="652"/>
    </location>
</feature>
<dbReference type="InterPro" id="IPR036305">
    <property type="entry name" value="RGS_sf"/>
</dbReference>
<dbReference type="InterPro" id="IPR044926">
    <property type="entry name" value="RGS_subdomain_2"/>
</dbReference>
<feature type="domain" description="RGS" evidence="3">
    <location>
        <begin position="389"/>
        <end position="553"/>
    </location>
</feature>
<evidence type="ECO:0008006" key="7">
    <source>
        <dbReference type="Google" id="ProtNLM"/>
    </source>
</evidence>